<evidence type="ECO:0000313" key="2">
    <source>
        <dbReference type="EMBL" id="MCB5364351.1"/>
    </source>
</evidence>
<dbReference type="Gene3D" id="3.30.1330.40">
    <property type="entry name" value="RutC-like"/>
    <property type="match status" value="1"/>
</dbReference>
<name>A0ABS8CE90_9BURK</name>
<dbReference type="EMBL" id="JACDXW010000005">
    <property type="protein sequence ID" value="MCB5364351.1"/>
    <property type="molecule type" value="Genomic_DNA"/>
</dbReference>
<sequence>MTYKVYNPKELPEPPPQTWSNIKVHSNGHFYVSGIVAEGNSMYEQTKKIFSSIKSLIEEAGGEMDDIMSLQIFVNNLNENTEVWRARQEFFKGDFPSSTLIEVSRVGLPHVFPPMRVEINCSGYIGGSR</sequence>
<evidence type="ECO:0000256" key="1">
    <source>
        <dbReference type="ARBA" id="ARBA00010552"/>
    </source>
</evidence>
<dbReference type="InterPro" id="IPR006175">
    <property type="entry name" value="YjgF/YER057c/UK114"/>
</dbReference>
<dbReference type="Proteomes" id="UP000776983">
    <property type="component" value="Unassembled WGS sequence"/>
</dbReference>
<dbReference type="SUPFAM" id="SSF55298">
    <property type="entry name" value="YjgF-like"/>
    <property type="match status" value="1"/>
</dbReference>
<dbReference type="Pfam" id="PF01042">
    <property type="entry name" value="Ribonuc_L-PSP"/>
    <property type="match status" value="1"/>
</dbReference>
<protein>
    <submittedName>
        <fullName evidence="2">RidA family protein</fullName>
    </submittedName>
</protein>
<organism evidence="2 3">
    <name type="scientific">Mesopusillimonas faecipullorum</name>
    <dbReference type="NCBI Taxonomy" id="2755040"/>
    <lineage>
        <taxon>Bacteria</taxon>
        <taxon>Pseudomonadati</taxon>
        <taxon>Pseudomonadota</taxon>
        <taxon>Betaproteobacteria</taxon>
        <taxon>Burkholderiales</taxon>
        <taxon>Alcaligenaceae</taxon>
        <taxon>Mesopusillimonas</taxon>
    </lineage>
</organism>
<dbReference type="PANTHER" id="PTHR11803">
    <property type="entry name" value="2-IMINOBUTANOATE/2-IMINOPROPANOATE DEAMINASE RIDA"/>
    <property type="match status" value="1"/>
</dbReference>
<dbReference type="CDD" id="cd00448">
    <property type="entry name" value="YjgF_YER057c_UK114_family"/>
    <property type="match status" value="1"/>
</dbReference>
<evidence type="ECO:0000313" key="3">
    <source>
        <dbReference type="Proteomes" id="UP000776983"/>
    </source>
</evidence>
<reference evidence="2 3" key="1">
    <citation type="submission" date="2020-07" db="EMBL/GenBank/DDBJ databases">
        <title>Pusillimonas sp. nov., isolated from poultry manure in Taiwan.</title>
        <authorList>
            <person name="Lin S.-Y."/>
            <person name="Tang Y.-S."/>
            <person name="Young C.-C."/>
        </authorList>
    </citation>
    <scope>NUCLEOTIDE SEQUENCE [LARGE SCALE GENOMIC DNA]</scope>
    <source>
        <strain evidence="2 3">CC-YST705</strain>
    </source>
</reference>
<comment type="similarity">
    <text evidence="1">Belongs to the RutC family.</text>
</comment>
<dbReference type="RefSeq" id="WP_226954765.1">
    <property type="nucleotide sequence ID" value="NZ_JACDXW010000005.1"/>
</dbReference>
<dbReference type="PANTHER" id="PTHR11803:SF58">
    <property type="entry name" value="PROTEIN HMF1-RELATED"/>
    <property type="match status" value="1"/>
</dbReference>
<gene>
    <name evidence="2" type="ORF">H0484_11390</name>
</gene>
<proteinExistence type="inferred from homology"/>
<dbReference type="InterPro" id="IPR035959">
    <property type="entry name" value="RutC-like_sf"/>
</dbReference>
<keyword evidence="3" id="KW-1185">Reference proteome</keyword>
<comment type="caution">
    <text evidence="2">The sequence shown here is derived from an EMBL/GenBank/DDBJ whole genome shotgun (WGS) entry which is preliminary data.</text>
</comment>
<accession>A0ABS8CE90</accession>